<dbReference type="CDD" id="cd03676">
    <property type="entry name" value="NUDIX_Tnr3_like"/>
    <property type="match status" value="1"/>
</dbReference>
<organism evidence="2 3">
    <name type="scientific">Tothia fuscella</name>
    <dbReference type="NCBI Taxonomy" id="1048955"/>
    <lineage>
        <taxon>Eukaryota</taxon>
        <taxon>Fungi</taxon>
        <taxon>Dikarya</taxon>
        <taxon>Ascomycota</taxon>
        <taxon>Pezizomycotina</taxon>
        <taxon>Dothideomycetes</taxon>
        <taxon>Pleosporomycetidae</taxon>
        <taxon>Venturiales</taxon>
        <taxon>Cylindrosympodiaceae</taxon>
        <taxon>Tothia</taxon>
    </lineage>
</organism>
<feature type="domain" description="Nudix hydrolase" evidence="1">
    <location>
        <begin position="125"/>
        <end position="268"/>
    </location>
</feature>
<dbReference type="Proteomes" id="UP000800235">
    <property type="component" value="Unassembled WGS sequence"/>
</dbReference>
<sequence length="303" mass="34247">MGINYLDLINVVDNVPQDFVFNDLYKFLLPDDPRPHGFILPEIVKQIPWTPEFLISGESKTVQLSCPPATESCNAAIQSLVDLLIDRKIFSNIHNDRHSEMNKILGARFDVQIERFPKSLFGIASRGAHLTGYTMTSSGEMKFWIPRRSPHLFTYPNKLDTTVAGGVKASQSPFSCVVDESDEEASLDRAYVTEHAKSVGVLTYVTVSERRGGLYQSDVLYVYDLEMPPDMVPKPNDDEVAEFVLMGIEEVKMAMQGGEFKDNCNLVMIDFFIRHGILTPENERDYVEICQRLHRRLPVPIAG</sequence>
<dbReference type="AlphaFoldDB" id="A0A9P4NKU7"/>
<dbReference type="Gene3D" id="3.90.79.10">
    <property type="entry name" value="Nucleoside Triphosphate Pyrophosphohydrolase"/>
    <property type="match status" value="1"/>
</dbReference>
<dbReference type="PANTHER" id="PTHR13622">
    <property type="entry name" value="THIAMIN PYROPHOSPHOKINASE"/>
    <property type="match status" value="1"/>
</dbReference>
<dbReference type="PROSITE" id="PS51462">
    <property type="entry name" value="NUDIX"/>
    <property type="match status" value="1"/>
</dbReference>
<dbReference type="InterPro" id="IPR000086">
    <property type="entry name" value="NUDIX_hydrolase_dom"/>
</dbReference>
<comment type="caution">
    <text evidence="2">The sequence shown here is derived from an EMBL/GenBank/DDBJ whole genome shotgun (WGS) entry which is preliminary data.</text>
</comment>
<dbReference type="OrthoDB" id="10261522at2759"/>
<evidence type="ECO:0000313" key="3">
    <source>
        <dbReference type="Proteomes" id="UP000800235"/>
    </source>
</evidence>
<dbReference type="GO" id="GO:0044715">
    <property type="term" value="F:8-oxo-dGDP phosphatase activity"/>
    <property type="evidence" value="ECO:0007669"/>
    <property type="project" value="TreeGrafter"/>
</dbReference>
<protein>
    <recommendedName>
        <fullName evidence="1">Nudix hydrolase domain-containing protein</fullName>
    </recommendedName>
</protein>
<dbReference type="EMBL" id="MU007068">
    <property type="protein sequence ID" value="KAF2425693.1"/>
    <property type="molecule type" value="Genomic_DNA"/>
</dbReference>
<proteinExistence type="predicted"/>
<dbReference type="Pfam" id="PF00293">
    <property type="entry name" value="NUDIX"/>
    <property type="match status" value="1"/>
</dbReference>
<evidence type="ECO:0000259" key="1">
    <source>
        <dbReference type="PROSITE" id="PS51462"/>
    </source>
</evidence>
<dbReference type="PANTHER" id="PTHR13622:SF8">
    <property type="entry name" value="THIAMIN PYROPHOSPHOKINASE 1"/>
    <property type="match status" value="1"/>
</dbReference>
<gene>
    <name evidence="2" type="ORF">EJ08DRAFT_700237</name>
</gene>
<dbReference type="FunFam" id="3.90.79.10:FF:000019">
    <property type="entry name" value="Thiamin pyrophosphokinase, putative"/>
    <property type="match status" value="1"/>
</dbReference>
<reference evidence="2" key="1">
    <citation type="journal article" date="2020" name="Stud. Mycol.">
        <title>101 Dothideomycetes genomes: a test case for predicting lifestyles and emergence of pathogens.</title>
        <authorList>
            <person name="Haridas S."/>
            <person name="Albert R."/>
            <person name="Binder M."/>
            <person name="Bloem J."/>
            <person name="Labutti K."/>
            <person name="Salamov A."/>
            <person name="Andreopoulos B."/>
            <person name="Baker S."/>
            <person name="Barry K."/>
            <person name="Bills G."/>
            <person name="Bluhm B."/>
            <person name="Cannon C."/>
            <person name="Castanera R."/>
            <person name="Culley D."/>
            <person name="Daum C."/>
            <person name="Ezra D."/>
            <person name="Gonzalez J."/>
            <person name="Henrissat B."/>
            <person name="Kuo A."/>
            <person name="Liang C."/>
            <person name="Lipzen A."/>
            <person name="Lutzoni F."/>
            <person name="Magnuson J."/>
            <person name="Mondo S."/>
            <person name="Nolan M."/>
            <person name="Ohm R."/>
            <person name="Pangilinan J."/>
            <person name="Park H.-J."/>
            <person name="Ramirez L."/>
            <person name="Alfaro M."/>
            <person name="Sun H."/>
            <person name="Tritt A."/>
            <person name="Yoshinaga Y."/>
            <person name="Zwiers L.-H."/>
            <person name="Turgeon B."/>
            <person name="Goodwin S."/>
            <person name="Spatafora J."/>
            <person name="Crous P."/>
            <person name="Grigoriev I."/>
        </authorList>
    </citation>
    <scope>NUCLEOTIDE SEQUENCE</scope>
    <source>
        <strain evidence="2">CBS 130266</strain>
    </source>
</reference>
<accession>A0A9P4NKU7</accession>
<evidence type="ECO:0000313" key="2">
    <source>
        <dbReference type="EMBL" id="KAF2425693.1"/>
    </source>
</evidence>
<dbReference type="SUPFAM" id="SSF55811">
    <property type="entry name" value="Nudix"/>
    <property type="match status" value="1"/>
</dbReference>
<name>A0A9P4NKU7_9PEZI</name>
<dbReference type="InterPro" id="IPR015797">
    <property type="entry name" value="NUDIX_hydrolase-like_dom_sf"/>
</dbReference>
<keyword evidence="3" id="KW-1185">Reference proteome</keyword>